<evidence type="ECO:0000313" key="2">
    <source>
        <dbReference type="EMBL" id="CAH2401059.1"/>
    </source>
</evidence>
<accession>A0ABN8JTQ2</accession>
<evidence type="ECO:0000313" key="3">
    <source>
        <dbReference type="Proteomes" id="UP001153050"/>
    </source>
</evidence>
<feature type="compositionally biased region" description="Basic and acidic residues" evidence="1">
    <location>
        <begin position="27"/>
        <end position="47"/>
    </location>
</feature>
<gene>
    <name evidence="2" type="ORF">MES5069_270230</name>
</gene>
<keyword evidence="3" id="KW-1185">Reference proteome</keyword>
<comment type="caution">
    <text evidence="2">The sequence shown here is derived from an EMBL/GenBank/DDBJ whole genome shotgun (WGS) entry which is preliminary data.</text>
</comment>
<feature type="region of interest" description="Disordered" evidence="1">
    <location>
        <begin position="21"/>
        <end position="55"/>
    </location>
</feature>
<protein>
    <submittedName>
        <fullName evidence="2">Uncharacterized protein</fullName>
    </submittedName>
</protein>
<proteinExistence type="predicted"/>
<reference evidence="2 3" key="1">
    <citation type="submission" date="2022-03" db="EMBL/GenBank/DDBJ databases">
        <authorList>
            <person name="Brunel B."/>
        </authorList>
    </citation>
    <scope>NUCLEOTIDE SEQUENCE [LARGE SCALE GENOMIC DNA]</scope>
    <source>
        <strain evidence="2">STM5069sample</strain>
    </source>
</reference>
<dbReference type="Proteomes" id="UP001153050">
    <property type="component" value="Unassembled WGS sequence"/>
</dbReference>
<organism evidence="2 3">
    <name type="scientific">Mesorhizobium escarrei</name>
    <dbReference type="NCBI Taxonomy" id="666018"/>
    <lineage>
        <taxon>Bacteria</taxon>
        <taxon>Pseudomonadati</taxon>
        <taxon>Pseudomonadota</taxon>
        <taxon>Alphaproteobacteria</taxon>
        <taxon>Hyphomicrobiales</taxon>
        <taxon>Phyllobacteriaceae</taxon>
        <taxon>Mesorhizobium</taxon>
    </lineage>
</organism>
<sequence>MPSREWLHLGVGVVSGVSNLESSGVRAPDRRLRHDKDSHECGAIHPEEGDELSSTGQAERYWLGRRAAEHHVPGRGSVHRHAGTIGERISI</sequence>
<evidence type="ECO:0000256" key="1">
    <source>
        <dbReference type="SAM" id="MobiDB-lite"/>
    </source>
</evidence>
<dbReference type="EMBL" id="CAKXZT010000121">
    <property type="protein sequence ID" value="CAH2401059.1"/>
    <property type="molecule type" value="Genomic_DNA"/>
</dbReference>
<name>A0ABN8JTQ2_9HYPH</name>
<feature type="region of interest" description="Disordered" evidence="1">
    <location>
        <begin position="72"/>
        <end position="91"/>
    </location>
</feature>